<evidence type="ECO:0000256" key="1">
    <source>
        <dbReference type="ARBA" id="ARBA00022729"/>
    </source>
</evidence>
<gene>
    <name evidence="9" type="ORF">MONAX_5E016622</name>
</gene>
<dbReference type="InterPro" id="IPR003599">
    <property type="entry name" value="Ig_sub"/>
</dbReference>
<dbReference type="SMART" id="SM00409">
    <property type="entry name" value="IG"/>
    <property type="match status" value="1"/>
</dbReference>
<dbReference type="PANTHER" id="PTHR19367:SF24">
    <property type="entry name" value="T CELL RECEPTOR ALPHA VARIABLE 8-4"/>
    <property type="match status" value="1"/>
</dbReference>
<name>A0A5E4D3V4_MARMO</name>
<feature type="transmembrane region" description="Helical" evidence="7">
    <location>
        <begin position="22"/>
        <end position="40"/>
    </location>
</feature>
<sequence>CPRGSAPATFPPADPCSFPPPAMLLLLLAVLAMVFTLSGYRPFPLPSHQSDRVLIGTGERRVFSTASINVAGGSGAQSVTQPDRHVLVSEGAPLQLRCSYSSSVSPYLFWYQQRPSQGLQLLLMYVSGATLVTGIDGFQAELRKNETSFHLRKPSAHWSDSAEYFCALGGTVPGAAGGTEHKPPDTGTFCDTQAQAGEFSISVQPKIAGWTEPLGMFIT</sequence>
<keyword evidence="7" id="KW-0812">Transmembrane</keyword>
<keyword evidence="1" id="KW-0732">Signal</keyword>
<organism evidence="9 10">
    <name type="scientific">Marmota monax</name>
    <name type="common">Woodchuck</name>
    <dbReference type="NCBI Taxonomy" id="9995"/>
    <lineage>
        <taxon>Eukaryota</taxon>
        <taxon>Metazoa</taxon>
        <taxon>Chordata</taxon>
        <taxon>Craniata</taxon>
        <taxon>Vertebrata</taxon>
        <taxon>Euteleostomi</taxon>
        <taxon>Mammalia</taxon>
        <taxon>Eutheria</taxon>
        <taxon>Euarchontoglires</taxon>
        <taxon>Glires</taxon>
        <taxon>Rodentia</taxon>
        <taxon>Sciuromorpha</taxon>
        <taxon>Sciuridae</taxon>
        <taxon>Xerinae</taxon>
        <taxon>Marmotini</taxon>
        <taxon>Marmota</taxon>
    </lineage>
</organism>
<dbReference type="PROSITE" id="PS50835">
    <property type="entry name" value="IG_LIKE"/>
    <property type="match status" value="1"/>
</dbReference>
<dbReference type="GO" id="GO:0042101">
    <property type="term" value="C:T cell receptor complex"/>
    <property type="evidence" value="ECO:0007669"/>
    <property type="project" value="UniProtKB-KW"/>
</dbReference>
<keyword evidence="3" id="KW-1064">Adaptive immunity</keyword>
<keyword evidence="6" id="KW-1279">T cell receptor</keyword>
<dbReference type="Proteomes" id="UP000335636">
    <property type="component" value="Unassembled WGS sequence"/>
</dbReference>
<evidence type="ECO:0000256" key="7">
    <source>
        <dbReference type="SAM" id="Phobius"/>
    </source>
</evidence>
<evidence type="ECO:0000259" key="8">
    <source>
        <dbReference type="PROSITE" id="PS50835"/>
    </source>
</evidence>
<dbReference type="SUPFAM" id="SSF48726">
    <property type="entry name" value="Immunoglobulin"/>
    <property type="match status" value="1"/>
</dbReference>
<reference evidence="9" key="1">
    <citation type="submission" date="2019-04" db="EMBL/GenBank/DDBJ databases">
        <authorList>
            <person name="Alioto T."/>
            <person name="Alioto T."/>
        </authorList>
    </citation>
    <scope>NUCLEOTIDE SEQUENCE [LARGE SCALE GENOMIC DNA]</scope>
</reference>
<dbReference type="Gene3D" id="2.60.40.10">
    <property type="entry name" value="Immunoglobulins"/>
    <property type="match status" value="1"/>
</dbReference>
<evidence type="ECO:0000313" key="9">
    <source>
        <dbReference type="EMBL" id="VTJ88320.1"/>
    </source>
</evidence>
<dbReference type="InterPro" id="IPR013783">
    <property type="entry name" value="Ig-like_fold"/>
</dbReference>
<evidence type="ECO:0000256" key="4">
    <source>
        <dbReference type="ARBA" id="ARBA00023170"/>
    </source>
</evidence>
<keyword evidence="4" id="KW-0675">Receptor</keyword>
<feature type="non-terminal residue" evidence="9">
    <location>
        <position position="1"/>
    </location>
</feature>
<feature type="domain" description="Ig-like" evidence="8">
    <location>
        <begin position="76"/>
        <end position="166"/>
    </location>
</feature>
<keyword evidence="7" id="KW-0472">Membrane</keyword>
<dbReference type="EMBL" id="CABDUW010002909">
    <property type="protein sequence ID" value="VTJ88320.1"/>
    <property type="molecule type" value="Genomic_DNA"/>
</dbReference>
<comment type="caution">
    <text evidence="9">The sequence shown here is derived from an EMBL/GenBank/DDBJ whole genome shotgun (WGS) entry which is preliminary data.</text>
</comment>
<dbReference type="InterPro" id="IPR036179">
    <property type="entry name" value="Ig-like_dom_sf"/>
</dbReference>
<dbReference type="Pfam" id="PF07686">
    <property type="entry name" value="V-set"/>
    <property type="match status" value="1"/>
</dbReference>
<proteinExistence type="predicted"/>
<protein>
    <recommendedName>
        <fullName evidence="8">Ig-like domain-containing protein</fullName>
    </recommendedName>
</protein>
<evidence type="ECO:0000256" key="5">
    <source>
        <dbReference type="ARBA" id="ARBA00023319"/>
    </source>
</evidence>
<keyword evidence="5" id="KW-0393">Immunoglobulin domain</keyword>
<evidence type="ECO:0000256" key="6">
    <source>
        <dbReference type="ARBA" id="ARBA00043266"/>
    </source>
</evidence>
<dbReference type="InterPro" id="IPR007110">
    <property type="entry name" value="Ig-like_dom"/>
</dbReference>
<dbReference type="AlphaFoldDB" id="A0A5E4D3V4"/>
<dbReference type="PANTHER" id="PTHR19367">
    <property type="entry name" value="T-CELL RECEPTOR ALPHA CHAIN V REGION"/>
    <property type="match status" value="1"/>
</dbReference>
<evidence type="ECO:0000256" key="3">
    <source>
        <dbReference type="ARBA" id="ARBA00023130"/>
    </source>
</evidence>
<evidence type="ECO:0000256" key="2">
    <source>
        <dbReference type="ARBA" id="ARBA00022859"/>
    </source>
</evidence>
<accession>A0A5E4D3V4</accession>
<dbReference type="InterPro" id="IPR013106">
    <property type="entry name" value="Ig_V-set"/>
</dbReference>
<dbReference type="InterPro" id="IPR051287">
    <property type="entry name" value="TCR_variable_region"/>
</dbReference>
<keyword evidence="10" id="KW-1185">Reference proteome</keyword>
<keyword evidence="2" id="KW-0391">Immunity</keyword>
<evidence type="ECO:0000313" key="10">
    <source>
        <dbReference type="Proteomes" id="UP000335636"/>
    </source>
</evidence>
<dbReference type="GO" id="GO:0002250">
    <property type="term" value="P:adaptive immune response"/>
    <property type="evidence" value="ECO:0007669"/>
    <property type="project" value="UniProtKB-KW"/>
</dbReference>
<keyword evidence="7" id="KW-1133">Transmembrane helix</keyword>